<keyword evidence="1" id="KW-0812">Transmembrane</keyword>
<gene>
    <name evidence="2" type="ORF">I215_03695</name>
</gene>
<dbReference type="Gene3D" id="1.10.150.20">
    <property type="entry name" value="5' to 3' exonuclease, C-terminal subdomain"/>
    <property type="match status" value="1"/>
</dbReference>
<dbReference type="eggNOG" id="COG3743">
    <property type="taxonomic scope" value="Bacteria"/>
</dbReference>
<keyword evidence="1" id="KW-1133">Transmembrane helix</keyword>
<protein>
    <submittedName>
        <fullName evidence="2">Uncharacterized protein</fullName>
    </submittedName>
</protein>
<feature type="transmembrane region" description="Helical" evidence="1">
    <location>
        <begin position="13"/>
        <end position="31"/>
    </location>
</feature>
<name>K2Q577_9FLAO</name>
<evidence type="ECO:0000313" key="2">
    <source>
        <dbReference type="EMBL" id="EKF56016.1"/>
    </source>
</evidence>
<organism evidence="2 3">
    <name type="scientific">Galbibacter marinus</name>
    <dbReference type="NCBI Taxonomy" id="555500"/>
    <lineage>
        <taxon>Bacteria</taxon>
        <taxon>Pseudomonadati</taxon>
        <taxon>Bacteroidota</taxon>
        <taxon>Flavobacteriia</taxon>
        <taxon>Flavobacteriales</taxon>
        <taxon>Flavobacteriaceae</taxon>
        <taxon>Galbibacter</taxon>
    </lineage>
</organism>
<comment type="caution">
    <text evidence="2">The sequence shown here is derived from an EMBL/GenBank/DDBJ whole genome shotgun (WGS) entry which is preliminary data.</text>
</comment>
<dbReference type="RefSeq" id="WP_008990612.1">
    <property type="nucleotide sequence ID" value="NZ_AMSG01000003.1"/>
</dbReference>
<sequence length="189" mass="21438">MIESIVPSNPNDLLLLIFVLTMVGFILGIGLGRSMKNNKYKAELDRCQLEKLRLSSHINNNPISFNEDNTIKAIQTRGRSGISLEDKTLTPRKSKITGSAPSLLDFNYLGYGDEKTKDDLKKIDGIGPFIENKLNSIGIYTFSQLSKLRESDINTITELIEFFPGRIKRDQWKQKAEKLLEQKSKSQED</sequence>
<dbReference type="EMBL" id="AMSG01000003">
    <property type="protein sequence ID" value="EKF56016.1"/>
    <property type="molecule type" value="Genomic_DNA"/>
</dbReference>
<dbReference type="Proteomes" id="UP000007364">
    <property type="component" value="Unassembled WGS sequence"/>
</dbReference>
<evidence type="ECO:0000313" key="3">
    <source>
        <dbReference type="Proteomes" id="UP000007364"/>
    </source>
</evidence>
<accession>K2Q577</accession>
<reference evidence="2 3" key="1">
    <citation type="journal article" date="2012" name="J. Bacteriol.">
        <title>Genome Sequence of Galbibacter marinum Type Strain ck-I2-15.</title>
        <authorList>
            <person name="Lai Q."/>
            <person name="Li C."/>
            <person name="Shao Z."/>
        </authorList>
    </citation>
    <scope>NUCLEOTIDE SEQUENCE [LARGE SCALE GENOMIC DNA]</scope>
    <source>
        <strain evidence="3">ck-I2-15</strain>
    </source>
</reference>
<keyword evidence="1" id="KW-0472">Membrane</keyword>
<dbReference type="STRING" id="555500.I215_03695"/>
<keyword evidence="3" id="KW-1185">Reference proteome</keyword>
<dbReference type="OrthoDB" id="9807941at2"/>
<evidence type="ECO:0000256" key="1">
    <source>
        <dbReference type="SAM" id="Phobius"/>
    </source>
</evidence>
<dbReference type="AlphaFoldDB" id="K2Q577"/>
<proteinExistence type="predicted"/>